<dbReference type="GO" id="GO:0016787">
    <property type="term" value="F:hydrolase activity"/>
    <property type="evidence" value="ECO:0007669"/>
    <property type="project" value="UniProtKB-KW"/>
</dbReference>
<dbReference type="HOGENOM" id="CLU_049413_5_3_0"/>
<gene>
    <name evidence="4" type="ordered locus">ANT_18570</name>
</gene>
<dbReference type="SUPFAM" id="SSF53474">
    <property type="entry name" value="alpha/beta-Hydrolases"/>
    <property type="match status" value="1"/>
</dbReference>
<organism evidence="4 5">
    <name type="scientific">Anaerolinea thermophila (strain DSM 14523 / JCM 11388 / NBRC 100420 / UNI-1)</name>
    <dbReference type="NCBI Taxonomy" id="926569"/>
    <lineage>
        <taxon>Bacteria</taxon>
        <taxon>Bacillati</taxon>
        <taxon>Chloroflexota</taxon>
        <taxon>Anaerolineae</taxon>
        <taxon>Anaerolineales</taxon>
        <taxon>Anaerolineaceae</taxon>
        <taxon>Anaerolinea</taxon>
    </lineage>
</organism>
<name>E8N619_ANATU</name>
<evidence type="ECO:0000313" key="5">
    <source>
        <dbReference type="Proteomes" id="UP000008922"/>
    </source>
</evidence>
<feature type="domain" description="Phospholipase/carboxylesterase/thioesterase" evidence="3">
    <location>
        <begin position="6"/>
        <end position="198"/>
    </location>
</feature>
<dbReference type="eggNOG" id="COG0400">
    <property type="taxonomic scope" value="Bacteria"/>
</dbReference>
<dbReference type="AlphaFoldDB" id="E8N619"/>
<reference evidence="4 5" key="1">
    <citation type="submission" date="2010-12" db="EMBL/GenBank/DDBJ databases">
        <title>Whole genome sequence of Anaerolinea thermophila UNI-1.</title>
        <authorList>
            <person name="Narita-Yamada S."/>
            <person name="Kishi E."/>
            <person name="Watanabe Y."/>
            <person name="Takasaki K."/>
            <person name="Ankai A."/>
            <person name="Oguchi A."/>
            <person name="Fukui S."/>
            <person name="Takahashi M."/>
            <person name="Yashiro I."/>
            <person name="Hosoyama A."/>
            <person name="Sekiguchi Y."/>
            <person name="Hanada S."/>
            <person name="Fujita N."/>
        </authorList>
    </citation>
    <scope>NUCLEOTIDE SEQUENCE [LARGE SCALE GENOMIC DNA]</scope>
    <source>
        <strain evidence="5">DSM 14523 / JCM 11388 / NBRC 100420 / UNI-1</strain>
    </source>
</reference>
<keyword evidence="5" id="KW-1185">Reference proteome</keyword>
<dbReference type="EMBL" id="AP012029">
    <property type="protein sequence ID" value="BAJ63883.1"/>
    <property type="molecule type" value="Genomic_DNA"/>
</dbReference>
<dbReference type="InterPro" id="IPR050565">
    <property type="entry name" value="LYPA1-2/EST-like"/>
</dbReference>
<dbReference type="Pfam" id="PF02230">
    <property type="entry name" value="Abhydrolase_2"/>
    <property type="match status" value="1"/>
</dbReference>
<accession>E8N619</accession>
<evidence type="ECO:0000256" key="2">
    <source>
        <dbReference type="ARBA" id="ARBA00022801"/>
    </source>
</evidence>
<dbReference type="Gene3D" id="3.40.50.1820">
    <property type="entry name" value="alpha/beta hydrolase"/>
    <property type="match status" value="1"/>
</dbReference>
<evidence type="ECO:0000256" key="1">
    <source>
        <dbReference type="ARBA" id="ARBA00006499"/>
    </source>
</evidence>
<dbReference type="STRING" id="926569.ANT_18570"/>
<dbReference type="KEGG" id="atm:ANT_18570"/>
<dbReference type="Proteomes" id="UP000008922">
    <property type="component" value="Chromosome"/>
</dbReference>
<keyword evidence="2" id="KW-0378">Hydrolase</keyword>
<evidence type="ECO:0000259" key="3">
    <source>
        <dbReference type="Pfam" id="PF02230"/>
    </source>
</evidence>
<comment type="similarity">
    <text evidence="1">Belongs to the AB hydrolase superfamily. AB hydrolase 2 family.</text>
</comment>
<evidence type="ECO:0000313" key="4">
    <source>
        <dbReference type="EMBL" id="BAJ63883.1"/>
    </source>
</evidence>
<dbReference type="InParanoid" id="E8N619"/>
<dbReference type="InterPro" id="IPR003140">
    <property type="entry name" value="PLipase/COase/thioEstase"/>
</dbReference>
<dbReference type="FunCoup" id="E8N619">
    <property type="interactions" value="4"/>
</dbReference>
<proteinExistence type="inferred from homology"/>
<dbReference type="PANTHER" id="PTHR10655">
    <property type="entry name" value="LYSOPHOSPHOLIPASE-RELATED"/>
    <property type="match status" value="1"/>
</dbReference>
<dbReference type="PANTHER" id="PTHR10655:SF17">
    <property type="entry name" value="LYSOPHOSPHOLIPASE-LIKE PROTEIN 1"/>
    <property type="match status" value="1"/>
</dbReference>
<protein>
    <submittedName>
        <fullName evidence="4">Phospholipase/carboxylesterase family protein</fullName>
    </submittedName>
</protein>
<dbReference type="InterPro" id="IPR029058">
    <property type="entry name" value="AB_hydrolase_fold"/>
</dbReference>
<sequence>MIQMPDEEPAQQIILFLHGWTGDENSMQIFSQVAPPSSVKIFLRGYLPAPTGFGWAPPRQGVWIDMDKFKPSSGLILQTLEHIRKKFPEMVQKPIVPIGFSQGGAMALALLYYYPEEIFQAAVLSGFLPKISILDVSFTDKSIFLSHGTKDEIIPVEMARESVKILTQAGARVHYCESSTGHKTSAECLKRLRAFLEENLHSP</sequence>